<organism evidence="3 4">
    <name type="scientific">Acidianus brierleyi</name>
    <dbReference type="NCBI Taxonomy" id="41673"/>
    <lineage>
        <taxon>Archaea</taxon>
        <taxon>Thermoproteota</taxon>
        <taxon>Thermoprotei</taxon>
        <taxon>Sulfolobales</taxon>
        <taxon>Sulfolobaceae</taxon>
        <taxon>Acidianus</taxon>
    </lineage>
</organism>
<dbReference type="InterPro" id="IPR053857">
    <property type="entry name" value="Csx1_CARF"/>
</dbReference>
<evidence type="ECO:0000259" key="2">
    <source>
        <dbReference type="Pfam" id="PF22230"/>
    </source>
</evidence>
<feature type="domain" description="CRISPR system endoribonuclease Csx1-like HEPN" evidence="1">
    <location>
        <begin position="337"/>
        <end position="418"/>
    </location>
</feature>
<dbReference type="Proteomes" id="UP000248044">
    <property type="component" value="Chromosome"/>
</dbReference>
<dbReference type="AlphaFoldDB" id="A0A2U9IHE9"/>
<dbReference type="Pfam" id="PF09455">
    <property type="entry name" value="Csx1_HEPN"/>
    <property type="match status" value="1"/>
</dbReference>
<evidence type="ECO:0008006" key="5">
    <source>
        <dbReference type="Google" id="ProtNLM"/>
    </source>
</evidence>
<protein>
    <recommendedName>
        <fullName evidence="5">CRISPR-associated protein</fullName>
    </recommendedName>
</protein>
<feature type="domain" description="CRISPR system endoribonuclease Csx1 CARF" evidence="2">
    <location>
        <begin position="4"/>
        <end position="173"/>
    </location>
</feature>
<name>A0A2U9IHE9_9CREN</name>
<dbReference type="OrthoDB" id="40099at2157"/>
<dbReference type="KEGG" id="abri:DFR85_13570"/>
<gene>
    <name evidence="3" type="ORF">DFR85_13570</name>
</gene>
<evidence type="ECO:0000313" key="4">
    <source>
        <dbReference type="Proteomes" id="UP000248044"/>
    </source>
</evidence>
<keyword evidence="4" id="KW-1185">Reference proteome</keyword>
<evidence type="ECO:0000313" key="3">
    <source>
        <dbReference type="EMBL" id="AWR95468.1"/>
    </source>
</evidence>
<dbReference type="RefSeq" id="WP_110271346.1">
    <property type="nucleotide sequence ID" value="NZ_CP029289.2"/>
</dbReference>
<dbReference type="SUPFAM" id="SSF160980">
    <property type="entry name" value="SSO1389-like"/>
    <property type="match status" value="1"/>
</dbReference>
<reference evidence="3 4" key="1">
    <citation type="submission" date="2018-05" db="EMBL/GenBank/DDBJ databases">
        <title>Complete Genome Sequences of Extremely Thermoacidophilic, Metal-Mobilizing Type-Strain Members of the Archaeal Family Sulfolobaceae: Acidianus brierleyi DSM-1651T, Acidianus sulfidivorans DSM-18786T, Metallosphaera hakonensis DSM-7519T, and Metallosphaera prunae DSM-10039T.</title>
        <authorList>
            <person name="Counts J.A."/>
            <person name="Kelly R.M."/>
        </authorList>
    </citation>
    <scope>NUCLEOTIDE SEQUENCE [LARGE SCALE GENOMIC DNA]</scope>
    <source>
        <strain evidence="3 4">DSM 1651</strain>
    </source>
</reference>
<sequence length="437" mass="49940">MKVLIVAPWEKILRFKESSYHPVDEKGDTIDLALNANNSTLAEFNYFKEQKNEVSLLIFLPSTLSYLLQDPPPDFPSLSEGIKSKVKEIINAEYEAYVLPGIGNYVNKTVIHEHKGGIGNYQFLFYLYLYRKMMEYSPNLVILDTSNVSDYEIPASMNATRLAIDDYVSSTGKEIEYFHVSASPSYIDKGEIRIGLISKMTVKKSNIEDYLTNEIKLVKILDPKEKGLNAVGKSDMYGIGKCLEYGFPLALLYLLKETNMKNLVKPEDVEKTIIDSIKISKSPDLYSLDQGIEAHENAPYYFIGYHFIENYKKLSEGEEFSLDAIGKISENMGRMQRVIIGREIERIKELVSIAKEGEEFSLDYLIKLGNMKVIDWIKKPEIEEDTECEFEETKMISHAGFGRKFTVVHVKNGVYLSYKKECLENVINSVKNLDKES</sequence>
<proteinExistence type="predicted"/>
<dbReference type="Gene3D" id="3.40.50.10640">
    <property type="entry name" value="SSO1389-like"/>
    <property type="match status" value="1"/>
</dbReference>
<evidence type="ECO:0000259" key="1">
    <source>
        <dbReference type="Pfam" id="PF09455"/>
    </source>
</evidence>
<dbReference type="Pfam" id="PF22230">
    <property type="entry name" value="Csx1_CARF"/>
    <property type="match status" value="1"/>
</dbReference>
<accession>A0A2U9IHE9</accession>
<dbReference type="EMBL" id="CP029289">
    <property type="protein sequence ID" value="AWR95468.1"/>
    <property type="molecule type" value="Genomic_DNA"/>
</dbReference>
<dbReference type="GeneID" id="36833204"/>
<dbReference type="InterPro" id="IPR019016">
    <property type="entry name" value="Csx1-like_HEPN"/>
</dbReference>